<evidence type="ECO:0000313" key="1">
    <source>
        <dbReference type="EMBL" id="KAI5084613.1"/>
    </source>
</evidence>
<dbReference type="EMBL" id="JABFUD020000001">
    <property type="protein sequence ID" value="KAI5084613.1"/>
    <property type="molecule type" value="Genomic_DNA"/>
</dbReference>
<dbReference type="InterPro" id="IPR036404">
    <property type="entry name" value="Jacalin-like_lectin_dom_sf"/>
</dbReference>
<dbReference type="OrthoDB" id="1969467at2759"/>
<evidence type="ECO:0008006" key="3">
    <source>
        <dbReference type="Google" id="ProtNLM"/>
    </source>
</evidence>
<dbReference type="Proteomes" id="UP000886520">
    <property type="component" value="Chromosome 1"/>
</dbReference>
<organism evidence="1 2">
    <name type="scientific">Adiantum capillus-veneris</name>
    <name type="common">Maidenhair fern</name>
    <dbReference type="NCBI Taxonomy" id="13818"/>
    <lineage>
        <taxon>Eukaryota</taxon>
        <taxon>Viridiplantae</taxon>
        <taxon>Streptophyta</taxon>
        <taxon>Embryophyta</taxon>
        <taxon>Tracheophyta</taxon>
        <taxon>Polypodiopsida</taxon>
        <taxon>Polypodiidae</taxon>
        <taxon>Polypodiales</taxon>
        <taxon>Pteridineae</taxon>
        <taxon>Pteridaceae</taxon>
        <taxon>Vittarioideae</taxon>
        <taxon>Adiantum</taxon>
    </lineage>
</organism>
<gene>
    <name evidence="1" type="ORF">GOP47_0000782</name>
</gene>
<comment type="caution">
    <text evidence="1">The sequence shown here is derived from an EMBL/GenBank/DDBJ whole genome shotgun (WGS) entry which is preliminary data.</text>
</comment>
<accession>A0A9D4VE65</accession>
<evidence type="ECO:0000313" key="2">
    <source>
        <dbReference type="Proteomes" id="UP000886520"/>
    </source>
</evidence>
<dbReference type="SUPFAM" id="SSF51101">
    <property type="entry name" value="Mannose-binding lectins"/>
    <property type="match status" value="1"/>
</dbReference>
<keyword evidence="2" id="KW-1185">Reference proteome</keyword>
<proteinExistence type="predicted"/>
<reference evidence="1" key="1">
    <citation type="submission" date="2021-01" db="EMBL/GenBank/DDBJ databases">
        <title>Adiantum capillus-veneris genome.</title>
        <authorList>
            <person name="Fang Y."/>
            <person name="Liao Q."/>
        </authorList>
    </citation>
    <scope>NUCLEOTIDE SEQUENCE</scope>
    <source>
        <strain evidence="1">H3</strain>
        <tissue evidence="1">Leaf</tissue>
    </source>
</reference>
<sequence length="506" mass="55745">MATLALGQGYDKVLKAERRSAMGSPIHYTTETGGGAVELHCRVCESVDQVKSLLQLADYSHLTLVDFLGVADISSDKAKLLASMHLTTYSVSLVVYVSHVSAIETLTDDPSFRTDVQFPMPMADFVKAHGDSFVKALVTGADYVGSFTYYTQTAREKRSLTAQMKAAGLCGSSVWAMNDKKLQEFNNSVKVQVGFHQRLRGVSAATPIPKPSNMLGFALDFPTFTIDSPVILRRELLGYEDLPSFRAALGALDRNRYMFSEDADFMGLLAQVKSLNCYVEDLRETLQTYGLYKGSEAGKRLDQVTAAVEADSATLRKMLQEYKEDVMKEVKRPAKFLSLSYASRVRSASWTQHKTKYLGGMGGASHAYVKNVGDFMSSHRTIVAVAMRAEGCVDQISIYYDNGDQFVCGGPAGGQASPVLYLDDGVHFSEICIQANRWGEHKHVYISYLQFTLTNGISIAGGSRHSSPHQEAIYTPCQDYHYFCGFDVKSGKYVDGLRAIFAKLVI</sequence>
<name>A0A9D4VE65_ADICA</name>
<dbReference type="Gene3D" id="2.100.10.30">
    <property type="entry name" value="Jacalin-like lectin domain"/>
    <property type="match status" value="1"/>
</dbReference>
<protein>
    <recommendedName>
        <fullName evidence="3">Jacalin-type lectin domain-containing protein</fullName>
    </recommendedName>
</protein>
<dbReference type="AlphaFoldDB" id="A0A9D4VE65"/>